<dbReference type="EMBL" id="CAJJDM010000067">
    <property type="protein sequence ID" value="CAD8081250.1"/>
    <property type="molecule type" value="Genomic_DNA"/>
</dbReference>
<dbReference type="OMA" id="INTYMQH"/>
<reference evidence="8" key="1">
    <citation type="submission" date="2021-01" db="EMBL/GenBank/DDBJ databases">
        <authorList>
            <consortium name="Genoscope - CEA"/>
            <person name="William W."/>
        </authorList>
    </citation>
    <scope>NUCLEOTIDE SEQUENCE</scope>
</reference>
<dbReference type="InterPro" id="IPR000595">
    <property type="entry name" value="cNMP-bd_dom"/>
</dbReference>
<comment type="subcellular location">
    <subcellularLocation>
        <location evidence="1">Membrane</location>
        <topology evidence="1">Multi-pass membrane protein</topology>
    </subcellularLocation>
</comment>
<dbReference type="PANTHER" id="PTHR45689">
    <property type="entry name" value="I[[H]] CHANNEL, ISOFORM E"/>
    <property type="match status" value="1"/>
</dbReference>
<dbReference type="Pfam" id="PF00520">
    <property type="entry name" value="Ion_trans"/>
    <property type="match status" value="1"/>
</dbReference>
<evidence type="ECO:0000259" key="7">
    <source>
        <dbReference type="PROSITE" id="PS50042"/>
    </source>
</evidence>
<gene>
    <name evidence="8" type="ORF">PPRIM_AZ9-3.1.T0650126</name>
</gene>
<dbReference type="PANTHER" id="PTHR45689:SF5">
    <property type="entry name" value="I[[H]] CHANNEL, ISOFORM E"/>
    <property type="match status" value="1"/>
</dbReference>
<dbReference type="PROSITE" id="PS50042">
    <property type="entry name" value="CNMP_BINDING_3"/>
    <property type="match status" value="1"/>
</dbReference>
<dbReference type="GO" id="GO:0005249">
    <property type="term" value="F:voltage-gated potassium channel activity"/>
    <property type="evidence" value="ECO:0007669"/>
    <property type="project" value="TreeGrafter"/>
</dbReference>
<evidence type="ECO:0000256" key="3">
    <source>
        <dbReference type="ARBA" id="ARBA00022989"/>
    </source>
</evidence>
<accession>A0A8S1MM13</accession>
<evidence type="ECO:0000313" key="9">
    <source>
        <dbReference type="Proteomes" id="UP000688137"/>
    </source>
</evidence>
<proteinExistence type="predicted"/>
<keyword evidence="2 6" id="KW-0812">Transmembrane</keyword>
<feature type="region of interest" description="Disordered" evidence="5">
    <location>
        <begin position="57"/>
        <end position="89"/>
    </location>
</feature>
<name>A0A8S1MM13_PARPR</name>
<dbReference type="AlphaFoldDB" id="A0A8S1MM13"/>
<evidence type="ECO:0000256" key="4">
    <source>
        <dbReference type="ARBA" id="ARBA00023136"/>
    </source>
</evidence>
<feature type="transmembrane region" description="Helical" evidence="6">
    <location>
        <begin position="278"/>
        <end position="301"/>
    </location>
</feature>
<comment type="caution">
    <text evidence="8">The sequence shown here is derived from an EMBL/GenBank/DDBJ whole genome shotgun (WGS) entry which is preliminary data.</text>
</comment>
<dbReference type="GO" id="GO:0098855">
    <property type="term" value="C:HCN channel complex"/>
    <property type="evidence" value="ECO:0007669"/>
    <property type="project" value="TreeGrafter"/>
</dbReference>
<evidence type="ECO:0000313" key="8">
    <source>
        <dbReference type="EMBL" id="CAD8081250.1"/>
    </source>
</evidence>
<keyword evidence="9" id="KW-1185">Reference proteome</keyword>
<evidence type="ECO:0000256" key="6">
    <source>
        <dbReference type="SAM" id="Phobius"/>
    </source>
</evidence>
<keyword evidence="3 6" id="KW-1133">Transmembrane helix</keyword>
<protein>
    <recommendedName>
        <fullName evidence="7">Cyclic nucleotide-binding domain-containing protein</fullName>
    </recommendedName>
</protein>
<dbReference type="Proteomes" id="UP000688137">
    <property type="component" value="Unassembled WGS sequence"/>
</dbReference>
<dbReference type="InterPro" id="IPR051413">
    <property type="entry name" value="K/Na_HCN_channel"/>
</dbReference>
<evidence type="ECO:0000256" key="5">
    <source>
        <dbReference type="SAM" id="MobiDB-lite"/>
    </source>
</evidence>
<evidence type="ECO:0000256" key="2">
    <source>
        <dbReference type="ARBA" id="ARBA00022692"/>
    </source>
</evidence>
<sequence>MSSQIPQLMITEQPMDEYQDFISYSLSDVCFSASKFKNKGNNVSENSIDQVYQQHINSTPLSPNNNINLTKPTNDSSDQKQIIQGQQRNSVSSTQEKIYRDFFQYFLIQKFVHKISFKKKLNSMFDKYHFDVINDLGATFNLNLFRENTIKMRPIIVKQVQQMENKCLLKFNKCLLLLSQKWNYCLNKIPLIYPESKLKMLWDAIVTLARFYFIYVIPMDLAWEMQSFMFDILIIPTSLMLTLLIIDFILSFNNAYYEFGSIVTDRRKIAQYVFTKTYGLDILSVLILITFLIISVVQSQYVRLTENWYHLLLLLFLIQYKNISKLSEQVEEALNLSKQVSSLLELGKLIFLLFFVLHIFSCLWFWVGSYSYRNDYKTWLNLKNLEEADWNIQYLYSFYFSTVTMFTVGYGDITPQSTFETVLCIMFMMICSIQLSYSVSTVGAIIDKISFYSKEKRKKVQTINTYMQHKKISYELQFKIREYLNYYWQCNQQEETEEEKNIINQLSENLRESLQFEANSMILNTCPLFKNHFSDQLKKKLVKKIKSIVVQPENIIDFNHLFPSQKMNQFICFVEEGEIQIFIENEMSQNHVSYNSISIVNTVFKGSSLGLMSFITGIKARERFKSIGFSKLLLLSRDDFLKIIPEFPEDYEVFREMHDDLIYNSDSEFLKLACFSCKSVSHKVIDCPLVHFIPDKEYLVKKHQFSREQKRNETFKFKFRRNPKRQHGYFSAYNDLDLIQETSDLFQADNYKQCLFYEELDDEVEKSKIQSINITKPSNYLQQDSIKEENEEDVQVAMNFLNQRKSQINKITKKSISLLVDEDLVPLQHFKGINKFKRAVEVVKSLNKITNRKSFKAQTKNILASLNIDNYKDSEQKQLLNGIKKRLKYIEDHNIEWLEKDIQEMEFLKMRLQMLIKLNAQKPEKFDQIESVKQYKFYNIHNNVDQILTIYNDFYKVKLKELSNIPQVFKQFVRYLMYPYSFIHKYKFKSDNFNVREIKQEDTNQKKKNNKFSKLLTLHKQSKNLRKKLNVKKAQIQPL</sequence>
<dbReference type="GO" id="GO:0035725">
    <property type="term" value="P:sodium ion transmembrane transport"/>
    <property type="evidence" value="ECO:0007669"/>
    <property type="project" value="TreeGrafter"/>
</dbReference>
<feature type="transmembrane region" description="Helical" evidence="6">
    <location>
        <begin position="349"/>
        <end position="372"/>
    </location>
</feature>
<evidence type="ECO:0000256" key="1">
    <source>
        <dbReference type="ARBA" id="ARBA00004141"/>
    </source>
</evidence>
<keyword evidence="4 6" id="KW-0472">Membrane</keyword>
<feature type="transmembrane region" description="Helical" evidence="6">
    <location>
        <begin position="229"/>
        <end position="257"/>
    </location>
</feature>
<organism evidence="8 9">
    <name type="scientific">Paramecium primaurelia</name>
    <dbReference type="NCBI Taxonomy" id="5886"/>
    <lineage>
        <taxon>Eukaryota</taxon>
        <taxon>Sar</taxon>
        <taxon>Alveolata</taxon>
        <taxon>Ciliophora</taxon>
        <taxon>Intramacronucleata</taxon>
        <taxon>Oligohymenophorea</taxon>
        <taxon>Peniculida</taxon>
        <taxon>Parameciidae</taxon>
        <taxon>Paramecium</taxon>
    </lineage>
</organism>
<feature type="transmembrane region" description="Helical" evidence="6">
    <location>
        <begin position="422"/>
        <end position="446"/>
    </location>
</feature>
<dbReference type="GO" id="GO:0003254">
    <property type="term" value="P:regulation of membrane depolarization"/>
    <property type="evidence" value="ECO:0007669"/>
    <property type="project" value="TreeGrafter"/>
</dbReference>
<feature type="domain" description="Cyclic nucleotide-binding" evidence="7">
    <location>
        <begin position="573"/>
        <end position="644"/>
    </location>
</feature>
<dbReference type="InterPro" id="IPR005821">
    <property type="entry name" value="Ion_trans_dom"/>
</dbReference>
<feature type="transmembrane region" description="Helical" evidence="6">
    <location>
        <begin position="392"/>
        <end position="410"/>
    </location>
</feature>